<evidence type="ECO:0000313" key="2">
    <source>
        <dbReference type="Proteomes" id="UP001060215"/>
    </source>
</evidence>
<accession>A0ACC0IWP3</accession>
<sequence>MEESEATPPPIVGSRASFSGLDSVKVKWNNLSTRIIAKPPMSGQITRSSSDPCSEFLLDESTTSSSSLSNSETPGSSNTQMEDNINDTKPNHMNLTMSIKAKQRTSWYASQNNMQRHMMVKIMQLPSGDTMRNADSDPYSITLCTNLYPPMH</sequence>
<name>A0ACC0IWP3_9ERIC</name>
<evidence type="ECO:0000313" key="1">
    <source>
        <dbReference type="EMBL" id="KAI8029115.1"/>
    </source>
</evidence>
<reference evidence="1 2" key="1">
    <citation type="journal article" date="2022" name="Plant J.">
        <title>Chromosome-level genome of Camellia lanceoleosa provides a valuable resource for understanding genome evolution and self-incompatibility.</title>
        <authorList>
            <person name="Gong W."/>
            <person name="Xiao S."/>
            <person name="Wang L."/>
            <person name="Liao Z."/>
            <person name="Chang Y."/>
            <person name="Mo W."/>
            <person name="Hu G."/>
            <person name="Li W."/>
            <person name="Zhao G."/>
            <person name="Zhu H."/>
            <person name="Hu X."/>
            <person name="Ji K."/>
            <person name="Xiang X."/>
            <person name="Song Q."/>
            <person name="Yuan D."/>
            <person name="Jin S."/>
            <person name="Zhang L."/>
        </authorList>
    </citation>
    <scope>NUCLEOTIDE SEQUENCE [LARGE SCALE GENOMIC DNA]</scope>
    <source>
        <strain evidence="1">SQ_2022a</strain>
    </source>
</reference>
<protein>
    <submittedName>
        <fullName evidence="1">Uncharacterized protein</fullName>
    </submittedName>
</protein>
<gene>
    <name evidence="1" type="ORF">LOK49_LG01G04292</name>
</gene>
<keyword evidence="2" id="KW-1185">Reference proteome</keyword>
<dbReference type="Proteomes" id="UP001060215">
    <property type="component" value="Chromosome 1"/>
</dbReference>
<dbReference type="EMBL" id="CM045758">
    <property type="protein sequence ID" value="KAI8029115.1"/>
    <property type="molecule type" value="Genomic_DNA"/>
</dbReference>
<organism evidence="1 2">
    <name type="scientific">Camellia lanceoleosa</name>
    <dbReference type="NCBI Taxonomy" id="1840588"/>
    <lineage>
        <taxon>Eukaryota</taxon>
        <taxon>Viridiplantae</taxon>
        <taxon>Streptophyta</taxon>
        <taxon>Embryophyta</taxon>
        <taxon>Tracheophyta</taxon>
        <taxon>Spermatophyta</taxon>
        <taxon>Magnoliopsida</taxon>
        <taxon>eudicotyledons</taxon>
        <taxon>Gunneridae</taxon>
        <taxon>Pentapetalae</taxon>
        <taxon>asterids</taxon>
        <taxon>Ericales</taxon>
        <taxon>Theaceae</taxon>
        <taxon>Camellia</taxon>
    </lineage>
</organism>
<comment type="caution">
    <text evidence="1">The sequence shown here is derived from an EMBL/GenBank/DDBJ whole genome shotgun (WGS) entry which is preliminary data.</text>
</comment>
<proteinExistence type="predicted"/>